<name>U9TSV9_RHIID</name>
<dbReference type="EMBL" id="KI286196">
    <property type="protein sequence ID" value="ESA11269.1"/>
    <property type="molecule type" value="Genomic_DNA"/>
</dbReference>
<reference evidence="1" key="1">
    <citation type="submission" date="2013-07" db="EMBL/GenBank/DDBJ databases">
        <title>The genome of an arbuscular mycorrhizal fungus provides insights into the evolution of the oldest plant symbiosis.</title>
        <authorList>
            <consortium name="DOE Joint Genome Institute"/>
            <person name="Tisserant E."/>
            <person name="Malbreil M."/>
            <person name="Kuo A."/>
            <person name="Kohler A."/>
            <person name="Symeonidi A."/>
            <person name="Balestrini R."/>
            <person name="Charron P."/>
            <person name="Duensing N."/>
            <person name="Frei-dit-Frey N."/>
            <person name="Gianinazzi-Pearson V."/>
            <person name="Gilbert B."/>
            <person name="Handa Y."/>
            <person name="Hijri M."/>
            <person name="Kaul R."/>
            <person name="Kawaguchi M."/>
            <person name="Krajinski F."/>
            <person name="Lammers P."/>
            <person name="Lapierre D."/>
            <person name="Masclaux F.G."/>
            <person name="Murat C."/>
            <person name="Morin E."/>
            <person name="Ndikumana S."/>
            <person name="Pagni M."/>
            <person name="Petitpierre D."/>
            <person name="Requena N."/>
            <person name="Rosikiewicz P."/>
            <person name="Riley R."/>
            <person name="Saito K."/>
            <person name="San Clemente H."/>
            <person name="Shapiro H."/>
            <person name="van Tuinen D."/>
            <person name="Becard G."/>
            <person name="Bonfante P."/>
            <person name="Paszkowski U."/>
            <person name="Shachar-Hill Y."/>
            <person name="Young J.P."/>
            <person name="Sanders I.R."/>
            <person name="Henrissat B."/>
            <person name="Rensing S.A."/>
            <person name="Grigoriev I.V."/>
            <person name="Corradi N."/>
            <person name="Roux C."/>
            <person name="Martin F."/>
        </authorList>
    </citation>
    <scope>NUCLEOTIDE SEQUENCE</scope>
    <source>
        <strain evidence="1">DAOM 197198</strain>
    </source>
</reference>
<dbReference type="AlphaFoldDB" id="U9TSV9"/>
<protein>
    <submittedName>
        <fullName evidence="1">Uncharacterized protein</fullName>
    </submittedName>
</protein>
<sequence length="83" mass="9874">MFILYFASPELPKVPVSDYFEDPEHRKTSFGFISKMKLRNNPSGLQNWRSLFFFYKTLELAKEWALLDFGIGEEWGTLELEYI</sequence>
<organism evidence="1">
    <name type="scientific">Rhizophagus irregularis (strain DAOM 181602 / DAOM 197198 / MUCL 43194)</name>
    <name type="common">Arbuscular mycorrhizal fungus</name>
    <name type="synonym">Glomus intraradices</name>
    <dbReference type="NCBI Taxonomy" id="747089"/>
    <lineage>
        <taxon>Eukaryota</taxon>
        <taxon>Fungi</taxon>
        <taxon>Fungi incertae sedis</taxon>
        <taxon>Mucoromycota</taxon>
        <taxon>Glomeromycotina</taxon>
        <taxon>Glomeromycetes</taxon>
        <taxon>Glomerales</taxon>
        <taxon>Glomeraceae</taxon>
        <taxon>Rhizophagus</taxon>
    </lineage>
</organism>
<proteinExistence type="predicted"/>
<dbReference type="HOGENOM" id="CLU_2543748_0_0_1"/>
<gene>
    <name evidence="1" type="ORF">GLOINDRAFT_28483</name>
</gene>
<evidence type="ECO:0000313" key="1">
    <source>
        <dbReference type="EMBL" id="ESA11269.1"/>
    </source>
</evidence>
<accession>U9TSV9</accession>